<dbReference type="Proteomes" id="UP000657006">
    <property type="component" value="Unassembled WGS sequence"/>
</dbReference>
<evidence type="ECO:0000313" key="4">
    <source>
        <dbReference type="EMBL" id="MBC8543173.1"/>
    </source>
</evidence>
<dbReference type="PANTHER" id="PTHR22550:SF9">
    <property type="entry name" value="STAGE V SPORULATION PROTEIN AF"/>
    <property type="match status" value="1"/>
</dbReference>
<keyword evidence="3" id="KW-0812">Transmembrane</keyword>
<feature type="transmembrane region" description="Helical" evidence="3">
    <location>
        <begin position="407"/>
        <end position="433"/>
    </location>
</feature>
<feature type="transmembrane region" description="Helical" evidence="3">
    <location>
        <begin position="324"/>
        <end position="341"/>
    </location>
</feature>
<comment type="similarity">
    <text evidence="1">Belongs to the GerABKA family.</text>
</comment>
<feature type="transmembrane region" description="Helical" evidence="3">
    <location>
        <begin position="353"/>
        <end position="370"/>
    </location>
</feature>
<organism evidence="4 5">
    <name type="scientific">Bianquea renquensis</name>
    <dbReference type="NCBI Taxonomy" id="2763661"/>
    <lineage>
        <taxon>Bacteria</taxon>
        <taxon>Bacillati</taxon>
        <taxon>Bacillota</taxon>
        <taxon>Clostridia</taxon>
        <taxon>Eubacteriales</taxon>
        <taxon>Bianqueaceae</taxon>
        <taxon>Bianquea</taxon>
    </lineage>
</organism>
<keyword evidence="3" id="KW-1133">Transmembrane helix</keyword>
<dbReference type="GO" id="GO:0009847">
    <property type="term" value="P:spore germination"/>
    <property type="evidence" value="ECO:0007669"/>
    <property type="project" value="InterPro"/>
</dbReference>
<dbReference type="InterPro" id="IPR050768">
    <property type="entry name" value="UPF0353/GerABKA_families"/>
</dbReference>
<dbReference type="GO" id="GO:0016020">
    <property type="term" value="C:membrane"/>
    <property type="evidence" value="ECO:0007669"/>
    <property type="project" value="InterPro"/>
</dbReference>
<dbReference type="EMBL" id="JACRSQ010000007">
    <property type="protein sequence ID" value="MBC8543173.1"/>
    <property type="molecule type" value="Genomic_DNA"/>
</dbReference>
<dbReference type="RefSeq" id="WP_177720175.1">
    <property type="nucleotide sequence ID" value="NZ_JACRSQ010000007.1"/>
</dbReference>
<evidence type="ECO:0000256" key="3">
    <source>
        <dbReference type="SAM" id="Phobius"/>
    </source>
</evidence>
<dbReference type="InterPro" id="IPR004995">
    <property type="entry name" value="Spore_Ger"/>
</dbReference>
<keyword evidence="2 3" id="KW-0472">Membrane</keyword>
<dbReference type="Pfam" id="PF03323">
    <property type="entry name" value="GerA"/>
    <property type="match status" value="1"/>
</dbReference>
<comment type="caution">
    <text evidence="4">The sequence shown here is derived from an EMBL/GenBank/DDBJ whole genome shotgun (WGS) entry which is preliminary data.</text>
</comment>
<dbReference type="PIRSF" id="PIRSF005690">
    <property type="entry name" value="GerBA"/>
    <property type="match status" value="1"/>
</dbReference>
<dbReference type="PANTHER" id="PTHR22550">
    <property type="entry name" value="SPORE GERMINATION PROTEIN"/>
    <property type="match status" value="1"/>
</dbReference>
<proteinExistence type="inferred from homology"/>
<protein>
    <submittedName>
        <fullName evidence="4">Spore germination protein</fullName>
    </submittedName>
</protein>
<gene>
    <name evidence="4" type="ORF">H8730_06420</name>
</gene>
<keyword evidence="5" id="KW-1185">Reference proteome</keyword>
<feature type="transmembrane region" description="Helical" evidence="3">
    <location>
        <begin position="382"/>
        <end position="400"/>
    </location>
</feature>
<name>A0A926DQ69_9FIRM</name>
<feature type="transmembrane region" description="Helical" evidence="3">
    <location>
        <begin position="285"/>
        <end position="304"/>
    </location>
</feature>
<accession>A0A926DQ69</accession>
<sequence length="480" mass="54494">MQIFKDLEQNIGLFEKKLPIQKSFDLVGRRLIIAGKPAYYLLVDGLSKDDVLLRLFQHIQGQQGIEDMETLESFLQNQIGYIETTLERDVDLMMKAILSGQTLLLIDGFDQAILLDMRTYPVRSPQEPDLEKVTRGSRDGLVETIVFNTALVRRRVRDPNLVYEMKEVGSKSCTDVVIGYIDGLADPHLVAHLREALDNIHVDALLMGEKTLEELLIKKRWYNPFPQAKFTERPDVVAAHLLEGHVVLMVDNSPSAMLFPATLFHFTQHSEDYYQNPLVGTYIRWIRFFAILISLLFTPLWLLLAQNPDFVPSILQFMIPTESAAIPLFVQLLLVELGLEILRMASIHTPSSLTTAMGIIGGLILGQYAIEVNLLIPDTVLYMAIAGLATYAVPSVEFGMAIRIYRIFILLLTGLFDVWGFAIGFILFLLVLVTTRSFSGLRYTWPLLPFDGRALSNVLIRKPIIEVKRHEKENRRKPVK</sequence>
<evidence type="ECO:0000256" key="2">
    <source>
        <dbReference type="ARBA" id="ARBA00023136"/>
    </source>
</evidence>
<dbReference type="AlphaFoldDB" id="A0A926DQ69"/>
<evidence type="ECO:0000256" key="1">
    <source>
        <dbReference type="ARBA" id="ARBA00005278"/>
    </source>
</evidence>
<evidence type="ECO:0000313" key="5">
    <source>
        <dbReference type="Proteomes" id="UP000657006"/>
    </source>
</evidence>
<reference evidence="4" key="1">
    <citation type="submission" date="2020-08" db="EMBL/GenBank/DDBJ databases">
        <title>Genome public.</title>
        <authorList>
            <person name="Liu C."/>
            <person name="Sun Q."/>
        </authorList>
    </citation>
    <scope>NUCLEOTIDE SEQUENCE</scope>
    <source>
        <strain evidence="4">NSJ-32</strain>
    </source>
</reference>